<dbReference type="Pfam" id="PF00288">
    <property type="entry name" value="GHMP_kinases_N"/>
    <property type="match status" value="1"/>
</dbReference>
<evidence type="ECO:0000256" key="6">
    <source>
        <dbReference type="HAMAP-Rule" id="MF_00061"/>
    </source>
</evidence>
<sequence length="267" mass="27848">MRVKANGKLNLALFVTGSRGGLHTLDGVMHSVDLGDELEITESAEVRVTMRGAECDEKKNTAYRAATLVKERYGLALSADIIKRLPVGGGMGGSSADAAGVLVAAERLLGRDLTDLGAEAGSDVPFMMRGGCARVSGTGDELERRAPLSFTALVVNCGQVDTAACYREFDRMGHDGGDPTAAIGDVCRGIFPRAPFNALLAPARALQPRIAECEELAKAHGMSIYLTGSGGCMFVPDAPRGAEELFSAAGFGCFTVRSAATGVEFLA</sequence>
<evidence type="ECO:0000256" key="5">
    <source>
        <dbReference type="ARBA" id="ARBA00022840"/>
    </source>
</evidence>
<comment type="function">
    <text evidence="6">Catalyzes the phosphorylation of the position 2 hydroxy group of 4-diphosphocytidyl-2C-methyl-D-erythritol.</text>
</comment>
<evidence type="ECO:0000256" key="4">
    <source>
        <dbReference type="ARBA" id="ARBA00022777"/>
    </source>
</evidence>
<evidence type="ECO:0000313" key="8">
    <source>
        <dbReference type="EMBL" id="HIW01781.1"/>
    </source>
</evidence>
<dbReference type="PANTHER" id="PTHR43527">
    <property type="entry name" value="4-DIPHOSPHOCYTIDYL-2-C-METHYL-D-ERYTHRITOL KINASE, CHLOROPLASTIC"/>
    <property type="match status" value="1"/>
</dbReference>
<comment type="caution">
    <text evidence="8">The sequence shown here is derived from an EMBL/GenBank/DDBJ whole genome shotgun (WGS) entry which is preliminary data.</text>
</comment>
<dbReference type="InterPro" id="IPR014721">
    <property type="entry name" value="Ribsml_uS5_D2-typ_fold_subgr"/>
</dbReference>
<dbReference type="GO" id="GO:0050515">
    <property type="term" value="F:4-(cytidine 5'-diphospho)-2-C-methyl-D-erythritol kinase activity"/>
    <property type="evidence" value="ECO:0007669"/>
    <property type="project" value="UniProtKB-UniRule"/>
</dbReference>
<dbReference type="InterPro" id="IPR006204">
    <property type="entry name" value="GHMP_kinase_N_dom"/>
</dbReference>
<dbReference type="PIRSF" id="PIRSF010376">
    <property type="entry name" value="IspE"/>
    <property type="match status" value="1"/>
</dbReference>
<keyword evidence="5 6" id="KW-0067">ATP-binding</keyword>
<dbReference type="InterPro" id="IPR020568">
    <property type="entry name" value="Ribosomal_Su5_D2-typ_SF"/>
</dbReference>
<comment type="pathway">
    <text evidence="6">Isoprenoid biosynthesis; isopentenyl diphosphate biosynthesis via DXP pathway; isopentenyl diphosphate from 1-deoxy-D-xylulose 5-phosphate: step 3/6.</text>
</comment>
<dbReference type="Proteomes" id="UP000823990">
    <property type="component" value="Unassembled WGS sequence"/>
</dbReference>
<keyword evidence="6" id="KW-0414">Isoprene biosynthesis</keyword>
<dbReference type="InterPro" id="IPR004424">
    <property type="entry name" value="IspE"/>
</dbReference>
<feature type="active site" evidence="6">
    <location>
        <position position="123"/>
    </location>
</feature>
<name>A0A9D1PZ81_9FIRM</name>
<dbReference type="PANTHER" id="PTHR43527:SF2">
    <property type="entry name" value="4-DIPHOSPHOCYTIDYL-2-C-METHYL-D-ERYTHRITOL KINASE, CHLOROPLASTIC"/>
    <property type="match status" value="1"/>
</dbReference>
<feature type="active site" evidence="6">
    <location>
        <position position="8"/>
    </location>
</feature>
<organism evidence="8 9">
    <name type="scientific">Candidatus Protoclostridium stercorigallinarum</name>
    <dbReference type="NCBI Taxonomy" id="2838741"/>
    <lineage>
        <taxon>Bacteria</taxon>
        <taxon>Bacillati</taxon>
        <taxon>Bacillota</taxon>
        <taxon>Clostridia</taxon>
        <taxon>Candidatus Protoclostridium</taxon>
    </lineage>
</organism>
<dbReference type="HAMAP" id="MF_00061">
    <property type="entry name" value="IspE"/>
    <property type="match status" value="1"/>
</dbReference>
<dbReference type="EMBL" id="DXHS01000008">
    <property type="protein sequence ID" value="HIW01781.1"/>
    <property type="molecule type" value="Genomic_DNA"/>
</dbReference>
<dbReference type="GO" id="GO:0005524">
    <property type="term" value="F:ATP binding"/>
    <property type="evidence" value="ECO:0007669"/>
    <property type="project" value="UniProtKB-UniRule"/>
</dbReference>
<proteinExistence type="inferred from homology"/>
<dbReference type="InterPro" id="IPR036554">
    <property type="entry name" value="GHMP_kinase_C_sf"/>
</dbReference>
<dbReference type="Gene3D" id="3.30.230.10">
    <property type="match status" value="1"/>
</dbReference>
<dbReference type="AlphaFoldDB" id="A0A9D1PZ81"/>
<evidence type="ECO:0000256" key="3">
    <source>
        <dbReference type="ARBA" id="ARBA00022741"/>
    </source>
</evidence>
<dbReference type="GO" id="GO:0016114">
    <property type="term" value="P:terpenoid biosynthetic process"/>
    <property type="evidence" value="ECO:0007669"/>
    <property type="project" value="InterPro"/>
</dbReference>
<comment type="caution">
    <text evidence="6">Lacks conserved residue(s) required for the propagation of feature annotation.</text>
</comment>
<reference evidence="8" key="2">
    <citation type="submission" date="2021-04" db="EMBL/GenBank/DDBJ databases">
        <authorList>
            <person name="Gilroy R."/>
        </authorList>
    </citation>
    <scope>NUCLEOTIDE SEQUENCE</scope>
    <source>
        <strain evidence="8">12435</strain>
    </source>
</reference>
<comment type="similarity">
    <text evidence="6">Belongs to the GHMP kinase family. IspE subfamily.</text>
</comment>
<dbReference type="GO" id="GO:0019288">
    <property type="term" value="P:isopentenyl diphosphate biosynthetic process, methylerythritol 4-phosphate pathway"/>
    <property type="evidence" value="ECO:0007669"/>
    <property type="project" value="UniProtKB-UniRule"/>
</dbReference>
<protein>
    <recommendedName>
        <fullName evidence="1 6">4-diphosphocytidyl-2-C-methyl-D-erythritol kinase</fullName>
        <shortName evidence="6">CMK</shortName>
        <ecNumber evidence="6">2.7.1.148</ecNumber>
    </recommendedName>
    <alternativeName>
        <fullName evidence="6">4-(cytidine-5'-diphospho)-2-C-methyl-D-erythritol kinase</fullName>
    </alternativeName>
</protein>
<dbReference type="EC" id="2.7.1.148" evidence="6"/>
<dbReference type="SUPFAM" id="SSF55060">
    <property type="entry name" value="GHMP Kinase, C-terminal domain"/>
    <property type="match status" value="1"/>
</dbReference>
<evidence type="ECO:0000259" key="7">
    <source>
        <dbReference type="Pfam" id="PF00288"/>
    </source>
</evidence>
<keyword evidence="4 6" id="KW-0418">Kinase</keyword>
<reference evidence="8" key="1">
    <citation type="journal article" date="2021" name="PeerJ">
        <title>Extensive microbial diversity within the chicken gut microbiome revealed by metagenomics and culture.</title>
        <authorList>
            <person name="Gilroy R."/>
            <person name="Ravi A."/>
            <person name="Getino M."/>
            <person name="Pursley I."/>
            <person name="Horton D.L."/>
            <person name="Alikhan N.F."/>
            <person name="Baker D."/>
            <person name="Gharbi K."/>
            <person name="Hall N."/>
            <person name="Watson M."/>
            <person name="Adriaenssens E.M."/>
            <person name="Foster-Nyarko E."/>
            <person name="Jarju S."/>
            <person name="Secka A."/>
            <person name="Antonio M."/>
            <person name="Oren A."/>
            <person name="Chaudhuri R.R."/>
            <person name="La Ragione R."/>
            <person name="Hildebrand F."/>
            <person name="Pallen M.J."/>
        </authorList>
    </citation>
    <scope>NUCLEOTIDE SEQUENCE</scope>
    <source>
        <strain evidence="8">12435</strain>
    </source>
</reference>
<gene>
    <name evidence="6" type="primary">ispE</name>
    <name evidence="8" type="ORF">H9892_00350</name>
</gene>
<keyword evidence="3 6" id="KW-0547">Nucleotide-binding</keyword>
<dbReference type="SUPFAM" id="SSF54211">
    <property type="entry name" value="Ribosomal protein S5 domain 2-like"/>
    <property type="match status" value="1"/>
</dbReference>
<keyword evidence="2 6" id="KW-0808">Transferase</keyword>
<evidence type="ECO:0000313" key="9">
    <source>
        <dbReference type="Proteomes" id="UP000823990"/>
    </source>
</evidence>
<evidence type="ECO:0000256" key="2">
    <source>
        <dbReference type="ARBA" id="ARBA00022679"/>
    </source>
</evidence>
<accession>A0A9D1PZ81</accession>
<comment type="catalytic activity">
    <reaction evidence="6">
        <text>4-CDP-2-C-methyl-D-erythritol + ATP = 4-CDP-2-C-methyl-D-erythritol 2-phosphate + ADP + H(+)</text>
        <dbReference type="Rhea" id="RHEA:18437"/>
        <dbReference type="ChEBI" id="CHEBI:15378"/>
        <dbReference type="ChEBI" id="CHEBI:30616"/>
        <dbReference type="ChEBI" id="CHEBI:57823"/>
        <dbReference type="ChEBI" id="CHEBI:57919"/>
        <dbReference type="ChEBI" id="CHEBI:456216"/>
        <dbReference type="EC" id="2.7.1.148"/>
    </reaction>
</comment>
<evidence type="ECO:0000256" key="1">
    <source>
        <dbReference type="ARBA" id="ARBA00017473"/>
    </source>
</evidence>
<feature type="domain" description="GHMP kinase N-terminal" evidence="7">
    <location>
        <begin position="60"/>
        <end position="131"/>
    </location>
</feature>
<dbReference type="Gene3D" id="3.30.70.890">
    <property type="entry name" value="GHMP kinase, C-terminal domain"/>
    <property type="match status" value="1"/>
</dbReference>